<sequence>MREIFYKSVIHPANSHSMSSLEIQFRDLIIDASRYLIKSVSPDIIHHFNIDDNNTYYKFVSWCYKHHEHTDWRIGLSLIKYFNKTNVPVGIKIKEELLFLSCSQWTYMNKSKKITILILYGEINNKLFGAKKSTQADQFREVFYIEIDKNNYPIGNHDFLLWELQEDDDIPKCPENKNER</sequence>
<dbReference type="EMBL" id="MUBK01000002">
    <property type="protein sequence ID" value="OTA21662.1"/>
    <property type="molecule type" value="Genomic_DNA"/>
</dbReference>
<reference evidence="1 2" key="1">
    <citation type="submission" date="2017-01" db="EMBL/GenBank/DDBJ databases">
        <title>Deconstructing symbiosis and pathogenesis requirements using a combined genomic-metabolomic approach.</title>
        <authorList>
            <person name="Tobias N.J."/>
            <person name="Wolff H."/>
            <person name="Djahanschiri B."/>
            <person name="Ebersberger I."/>
            <person name="Bode H.B."/>
        </authorList>
    </citation>
    <scope>NUCLEOTIDE SEQUENCE [LARGE SCALE GENOMIC DNA]</scope>
    <source>
        <strain evidence="1 2">DSM 4764</strain>
    </source>
</reference>
<keyword evidence="2" id="KW-1185">Reference proteome</keyword>
<organism evidence="1 2">
    <name type="scientific">Xenorhabdus beddingii</name>
    <dbReference type="NCBI Taxonomy" id="40578"/>
    <lineage>
        <taxon>Bacteria</taxon>
        <taxon>Pseudomonadati</taxon>
        <taxon>Pseudomonadota</taxon>
        <taxon>Gammaproteobacteria</taxon>
        <taxon>Enterobacterales</taxon>
        <taxon>Morganellaceae</taxon>
        <taxon>Xenorhabdus</taxon>
    </lineage>
</organism>
<dbReference type="Proteomes" id="UP000194204">
    <property type="component" value="Unassembled WGS sequence"/>
</dbReference>
<name>A0A1Y2SRB9_9GAMM</name>
<comment type="caution">
    <text evidence="1">The sequence shown here is derived from an EMBL/GenBank/DDBJ whole genome shotgun (WGS) entry which is preliminary data.</text>
</comment>
<dbReference type="AlphaFoldDB" id="A0A1Y2SRB9"/>
<gene>
    <name evidence="1" type="ORF">Xbed_00412</name>
</gene>
<dbReference type="RefSeq" id="WP_086111275.1">
    <property type="nucleotide sequence ID" value="NZ_CAWNHF010000112.1"/>
</dbReference>
<dbReference type="STRING" id="40578.Xbed_00412"/>
<protein>
    <submittedName>
        <fullName evidence="1">Uncharacterized protein</fullName>
    </submittedName>
</protein>
<accession>A0A1Y2SRB9</accession>
<proteinExistence type="predicted"/>
<evidence type="ECO:0000313" key="2">
    <source>
        <dbReference type="Proteomes" id="UP000194204"/>
    </source>
</evidence>
<evidence type="ECO:0000313" key="1">
    <source>
        <dbReference type="EMBL" id="OTA21662.1"/>
    </source>
</evidence>
<dbReference type="OrthoDB" id="6636777at2"/>